<gene>
    <name evidence="1" type="ORF">MLD38_017453</name>
</gene>
<name>A0ACB9QQU8_9MYRT</name>
<reference evidence="2" key="1">
    <citation type="journal article" date="2023" name="Front. Plant Sci.">
        <title>Chromosomal-level genome assembly of Melastoma candidum provides insights into trichome evolution.</title>
        <authorList>
            <person name="Zhong Y."/>
            <person name="Wu W."/>
            <person name="Sun C."/>
            <person name="Zou P."/>
            <person name="Liu Y."/>
            <person name="Dai S."/>
            <person name="Zhou R."/>
        </authorList>
    </citation>
    <scope>NUCLEOTIDE SEQUENCE [LARGE SCALE GENOMIC DNA]</scope>
</reference>
<comment type="caution">
    <text evidence="1">The sequence shown here is derived from an EMBL/GenBank/DDBJ whole genome shotgun (WGS) entry which is preliminary data.</text>
</comment>
<protein>
    <submittedName>
        <fullName evidence="1">Uncharacterized protein</fullName>
    </submittedName>
</protein>
<evidence type="ECO:0000313" key="2">
    <source>
        <dbReference type="Proteomes" id="UP001057402"/>
    </source>
</evidence>
<dbReference type="Proteomes" id="UP001057402">
    <property type="component" value="Chromosome 5"/>
</dbReference>
<organism evidence="1 2">
    <name type="scientific">Melastoma candidum</name>
    <dbReference type="NCBI Taxonomy" id="119954"/>
    <lineage>
        <taxon>Eukaryota</taxon>
        <taxon>Viridiplantae</taxon>
        <taxon>Streptophyta</taxon>
        <taxon>Embryophyta</taxon>
        <taxon>Tracheophyta</taxon>
        <taxon>Spermatophyta</taxon>
        <taxon>Magnoliopsida</taxon>
        <taxon>eudicotyledons</taxon>
        <taxon>Gunneridae</taxon>
        <taxon>Pentapetalae</taxon>
        <taxon>rosids</taxon>
        <taxon>malvids</taxon>
        <taxon>Myrtales</taxon>
        <taxon>Melastomataceae</taxon>
        <taxon>Melastomatoideae</taxon>
        <taxon>Melastomateae</taxon>
        <taxon>Melastoma</taxon>
    </lineage>
</organism>
<keyword evidence="2" id="KW-1185">Reference proteome</keyword>
<proteinExistence type="predicted"/>
<accession>A0ACB9QQU8</accession>
<sequence length="313" mass="35183">MSKGACLRKGFLQRPDKSSSTESDGQSFLTRHLKKIYPIGLDRSTSSLSLSSVSLSLSQSSNDSASLAGSLGSSLDRNIYLALRLISPYGQRSFVPPCRSVRARGVPRMGSGDGELRRCNWITKSSDKAYVEFHDECWGVPIYDDSQLFELLAMAGMLMDYNWTEILKRKESFREAFCGFDPDSVARMGEDEIERISTDKAVSLAESRVRCIVENAKCIQKVGSEYGSFSDYAWSYVNHKPTINEYRYSKQVPLRSPKAEAMSKDLQRRGFRLVGPVIVHSFMQAAGMTIDHLVDCYRYAECVNLAETPWRHG</sequence>
<dbReference type="EMBL" id="CM042884">
    <property type="protein sequence ID" value="KAI4368954.1"/>
    <property type="molecule type" value="Genomic_DNA"/>
</dbReference>
<evidence type="ECO:0000313" key="1">
    <source>
        <dbReference type="EMBL" id="KAI4368954.1"/>
    </source>
</evidence>